<dbReference type="AlphaFoldDB" id="A0A927N4P5"/>
<evidence type="ECO:0000313" key="5">
    <source>
        <dbReference type="EMBL" id="MBE1610243.1"/>
    </source>
</evidence>
<accession>A0A927N4P5</accession>
<dbReference type="InterPro" id="IPR029065">
    <property type="entry name" value="Enolase_C-like"/>
</dbReference>
<evidence type="ECO:0000256" key="1">
    <source>
        <dbReference type="ARBA" id="ARBA00001946"/>
    </source>
</evidence>
<dbReference type="InterPro" id="IPR013342">
    <property type="entry name" value="Mandelate_racemase_C"/>
</dbReference>
<gene>
    <name evidence="5" type="ORF">HEB94_007091</name>
</gene>
<organism evidence="5 6">
    <name type="scientific">Actinopolymorpha pittospori</name>
    <dbReference type="NCBI Taxonomy" id="648752"/>
    <lineage>
        <taxon>Bacteria</taxon>
        <taxon>Bacillati</taxon>
        <taxon>Actinomycetota</taxon>
        <taxon>Actinomycetes</taxon>
        <taxon>Propionibacteriales</taxon>
        <taxon>Actinopolymorphaceae</taxon>
        <taxon>Actinopolymorpha</taxon>
    </lineage>
</organism>
<dbReference type="Proteomes" id="UP000638648">
    <property type="component" value="Unassembled WGS sequence"/>
</dbReference>
<evidence type="ECO:0000259" key="4">
    <source>
        <dbReference type="SMART" id="SM00922"/>
    </source>
</evidence>
<evidence type="ECO:0000256" key="3">
    <source>
        <dbReference type="ARBA" id="ARBA00022842"/>
    </source>
</evidence>
<feature type="domain" description="Mandelate racemase/muconate lactonizing enzyme C-terminal" evidence="4">
    <location>
        <begin position="153"/>
        <end position="261"/>
    </location>
</feature>
<dbReference type="InterPro" id="IPR036849">
    <property type="entry name" value="Enolase-like_C_sf"/>
</dbReference>
<dbReference type="SUPFAM" id="SSF51604">
    <property type="entry name" value="Enolase C-terminal domain-like"/>
    <property type="match status" value="1"/>
</dbReference>
<dbReference type="EMBL" id="JADBEM010000001">
    <property type="protein sequence ID" value="MBE1610243.1"/>
    <property type="molecule type" value="Genomic_DNA"/>
</dbReference>
<keyword evidence="6" id="KW-1185">Reference proteome</keyword>
<dbReference type="Gene3D" id="3.20.20.120">
    <property type="entry name" value="Enolase-like C-terminal domain"/>
    <property type="match status" value="1"/>
</dbReference>
<proteinExistence type="predicted"/>
<dbReference type="CDD" id="cd03316">
    <property type="entry name" value="MR_like"/>
    <property type="match status" value="1"/>
</dbReference>
<keyword evidence="2" id="KW-0479">Metal-binding</keyword>
<sequence>MKITDVTPFLLRGSQTYGSHAGEAEATDQGDWLLLVRVRTDEGLEGWSDVETMGPVAARVLQGNGMSALGFRTIHEQLLGRDPADVEAIWDELYVATAYYGRRGVAMHCMSAVDNCLWSIRAQAAGVSLAQALGGRQRDRLPAYASTLFRSTPEENAAAAQRYLDLGFTGMKFGWGGFGIDPGADRDNVVALRETLGPDRSLMVDPGWYVEDAGRPRVRTMAETMTMLETLSGIDPYWVEDIVHPECTEQYAVLAGEFPHLRFAAGEQQATIWELRRLVRDHGIAVVQPDLSRCGGLTVATQLVVDTEAAGVEIVTHSWLTDLLHAYSLQFLSTLPQARWVEFNVAQSDLSAGVVQGSLTLASDGTVAVPDGTGLGVEIDPEFVGAHTVEHL</sequence>
<dbReference type="SFLD" id="SFLDS00001">
    <property type="entry name" value="Enolase"/>
    <property type="match status" value="1"/>
</dbReference>
<dbReference type="GO" id="GO:0000287">
    <property type="term" value="F:magnesium ion binding"/>
    <property type="evidence" value="ECO:0007669"/>
    <property type="project" value="TreeGrafter"/>
</dbReference>
<dbReference type="Pfam" id="PF13378">
    <property type="entry name" value="MR_MLE_C"/>
    <property type="match status" value="1"/>
</dbReference>
<dbReference type="InterPro" id="IPR046945">
    <property type="entry name" value="RHMD-like"/>
</dbReference>
<dbReference type="SUPFAM" id="SSF54826">
    <property type="entry name" value="Enolase N-terminal domain-like"/>
    <property type="match status" value="1"/>
</dbReference>
<dbReference type="GO" id="GO:0016052">
    <property type="term" value="P:carbohydrate catabolic process"/>
    <property type="evidence" value="ECO:0007669"/>
    <property type="project" value="TreeGrafter"/>
</dbReference>
<dbReference type="PANTHER" id="PTHR13794">
    <property type="entry name" value="ENOLASE SUPERFAMILY, MANDELATE RACEMASE"/>
    <property type="match status" value="1"/>
</dbReference>
<dbReference type="SFLD" id="SFLDG00179">
    <property type="entry name" value="mandelate_racemase"/>
    <property type="match status" value="1"/>
</dbReference>
<dbReference type="InterPro" id="IPR013341">
    <property type="entry name" value="Mandelate_racemase_N_dom"/>
</dbReference>
<name>A0A927N4P5_9ACTN</name>
<dbReference type="Pfam" id="PF02746">
    <property type="entry name" value="MR_MLE_N"/>
    <property type="match status" value="1"/>
</dbReference>
<dbReference type="GO" id="GO:0016836">
    <property type="term" value="F:hydro-lyase activity"/>
    <property type="evidence" value="ECO:0007669"/>
    <property type="project" value="TreeGrafter"/>
</dbReference>
<keyword evidence="3" id="KW-0460">Magnesium</keyword>
<reference evidence="5" key="1">
    <citation type="submission" date="2020-10" db="EMBL/GenBank/DDBJ databases">
        <title>Sequencing the genomes of 1000 actinobacteria strains.</title>
        <authorList>
            <person name="Klenk H.-P."/>
        </authorList>
    </citation>
    <scope>NUCLEOTIDE SEQUENCE</scope>
    <source>
        <strain evidence="5">DSM 45354</strain>
    </source>
</reference>
<evidence type="ECO:0000313" key="6">
    <source>
        <dbReference type="Proteomes" id="UP000638648"/>
    </source>
</evidence>
<comment type="caution">
    <text evidence="5">The sequence shown here is derived from an EMBL/GenBank/DDBJ whole genome shotgun (WGS) entry which is preliminary data.</text>
</comment>
<dbReference type="PANTHER" id="PTHR13794:SF58">
    <property type="entry name" value="MITOCHONDRIAL ENOLASE SUPERFAMILY MEMBER 1"/>
    <property type="match status" value="1"/>
</dbReference>
<dbReference type="Gene3D" id="3.30.390.10">
    <property type="entry name" value="Enolase-like, N-terminal domain"/>
    <property type="match status" value="1"/>
</dbReference>
<evidence type="ECO:0000256" key="2">
    <source>
        <dbReference type="ARBA" id="ARBA00022723"/>
    </source>
</evidence>
<dbReference type="SMART" id="SM00922">
    <property type="entry name" value="MR_MLE"/>
    <property type="match status" value="1"/>
</dbReference>
<dbReference type="InterPro" id="IPR029017">
    <property type="entry name" value="Enolase-like_N"/>
</dbReference>
<dbReference type="RefSeq" id="WP_192753642.1">
    <property type="nucleotide sequence ID" value="NZ_BAABJL010000095.1"/>
</dbReference>
<comment type="cofactor">
    <cofactor evidence="1">
        <name>Mg(2+)</name>
        <dbReference type="ChEBI" id="CHEBI:18420"/>
    </cofactor>
</comment>
<protein>
    <submittedName>
        <fullName evidence="5">L-alanine-DL-glutamate epimerase-like enolase superfamily enzyme</fullName>
    </submittedName>
</protein>